<accession>X5MDN1</accession>
<keyword evidence="2" id="KW-1185">Reference proteome</keyword>
<reference evidence="1 2" key="1">
    <citation type="journal article" date="2014" name="Front. Genet.">
        <title>Genome and metabolic network of "Candidatus Phaeomarinobacter ectocarpi" Ec32, a new candidate genus of Alphaproteobacteria frequently associated with brown algae.</title>
        <authorList>
            <person name="Dittami S.M."/>
            <person name="Barbeyron T."/>
            <person name="Boyen C."/>
            <person name="Cambefort J."/>
            <person name="Collet G."/>
            <person name="Delage L."/>
            <person name="Gobet A."/>
            <person name="Groisillier A."/>
            <person name="Leblanc C."/>
            <person name="Michel G."/>
            <person name="Scornet D."/>
            <person name="Siegel A."/>
            <person name="Tapia J.E."/>
            <person name="Tonon T."/>
        </authorList>
    </citation>
    <scope>NUCLEOTIDE SEQUENCE [LARGE SCALE GENOMIC DNA]</scope>
    <source>
        <strain evidence="1 2">Ec32</strain>
    </source>
</reference>
<protein>
    <submittedName>
        <fullName evidence="1">Uncharacterized protein</fullName>
    </submittedName>
</protein>
<dbReference type="Proteomes" id="UP000032160">
    <property type="component" value="Chromosome I"/>
</dbReference>
<dbReference type="HOGENOM" id="CLU_3267326_0_0_5"/>
<organism evidence="1 2">
    <name type="scientific">Candidatus Phaeomarinibacter ectocarpi</name>
    <dbReference type="NCBI Taxonomy" id="1458461"/>
    <lineage>
        <taxon>Bacteria</taxon>
        <taxon>Pseudomonadati</taxon>
        <taxon>Pseudomonadota</taxon>
        <taxon>Alphaproteobacteria</taxon>
        <taxon>Hyphomicrobiales</taxon>
        <taxon>Parvibaculaceae</taxon>
        <taxon>Candidatus Phaeomarinibacter</taxon>
    </lineage>
</organism>
<evidence type="ECO:0000313" key="1">
    <source>
        <dbReference type="EMBL" id="CDO60317.1"/>
    </source>
</evidence>
<gene>
    <name evidence="1" type="ORF">BN1012_Phect2104</name>
</gene>
<dbReference type="KEGG" id="pect:BN1012_Phect2104"/>
<proteinExistence type="predicted"/>
<sequence>MNDGSAFGLMDMRKPETKKAEAHLQHFRPFFCQKANGVSLA</sequence>
<dbReference type="EMBL" id="HG966617">
    <property type="protein sequence ID" value="CDO60317.1"/>
    <property type="molecule type" value="Genomic_DNA"/>
</dbReference>
<name>X5MDN1_9HYPH</name>
<evidence type="ECO:0000313" key="2">
    <source>
        <dbReference type="Proteomes" id="UP000032160"/>
    </source>
</evidence>
<dbReference type="STRING" id="1458461.BN1012_Phect2104"/>
<dbReference type="AlphaFoldDB" id="X5MDN1"/>